<dbReference type="PANTHER" id="PTHR13492">
    <property type="entry name" value="RING FINGER PROTEIN 37"/>
    <property type="match status" value="1"/>
</dbReference>
<accession>A0A067RT02</accession>
<evidence type="ECO:0000313" key="6">
    <source>
        <dbReference type="EMBL" id="KDR22949.1"/>
    </source>
</evidence>
<dbReference type="OrthoDB" id="20295at2759"/>
<dbReference type="Pfam" id="PF04564">
    <property type="entry name" value="U-box"/>
    <property type="match status" value="1"/>
</dbReference>
<dbReference type="STRING" id="136037.A0A067RT02"/>
<proteinExistence type="predicted"/>
<dbReference type="InterPro" id="IPR003613">
    <property type="entry name" value="Ubox_domain"/>
</dbReference>
<dbReference type="InterPro" id="IPR039847">
    <property type="entry name" value="Ubox5"/>
</dbReference>
<dbReference type="eggNOG" id="KOG2042">
    <property type="taxonomic scope" value="Eukaryota"/>
</dbReference>
<dbReference type="PANTHER" id="PTHR13492:SF2">
    <property type="entry name" value="RING FINGER PROTEIN 37"/>
    <property type="match status" value="1"/>
</dbReference>
<dbReference type="InterPro" id="IPR013083">
    <property type="entry name" value="Znf_RING/FYVE/PHD"/>
</dbReference>
<reference evidence="6 7" key="1">
    <citation type="journal article" date="2014" name="Nat. Commun.">
        <title>Molecular traces of alternative social organization in a termite genome.</title>
        <authorList>
            <person name="Terrapon N."/>
            <person name="Li C."/>
            <person name="Robertson H.M."/>
            <person name="Ji L."/>
            <person name="Meng X."/>
            <person name="Booth W."/>
            <person name="Chen Z."/>
            <person name="Childers C.P."/>
            <person name="Glastad K.M."/>
            <person name="Gokhale K."/>
            <person name="Gowin J."/>
            <person name="Gronenberg W."/>
            <person name="Hermansen R.A."/>
            <person name="Hu H."/>
            <person name="Hunt B.G."/>
            <person name="Huylmans A.K."/>
            <person name="Khalil S.M."/>
            <person name="Mitchell R.D."/>
            <person name="Munoz-Torres M.C."/>
            <person name="Mustard J.A."/>
            <person name="Pan H."/>
            <person name="Reese J.T."/>
            <person name="Scharf M.E."/>
            <person name="Sun F."/>
            <person name="Vogel H."/>
            <person name="Xiao J."/>
            <person name="Yang W."/>
            <person name="Yang Z."/>
            <person name="Yang Z."/>
            <person name="Zhou J."/>
            <person name="Zhu J."/>
            <person name="Brent C.S."/>
            <person name="Elsik C.G."/>
            <person name="Goodisman M.A."/>
            <person name="Liberles D.A."/>
            <person name="Roe R.M."/>
            <person name="Vargo E.L."/>
            <person name="Vilcinskas A."/>
            <person name="Wang J."/>
            <person name="Bornberg-Bauer E."/>
            <person name="Korb J."/>
            <person name="Zhang G."/>
            <person name="Liebig J."/>
        </authorList>
    </citation>
    <scope>NUCLEOTIDE SEQUENCE [LARGE SCALE GENOMIC DNA]</scope>
    <source>
        <tissue evidence="6">Whole organism</tissue>
    </source>
</reference>
<dbReference type="FunCoup" id="A0A067RT02">
    <property type="interactions" value="1299"/>
</dbReference>
<dbReference type="InParanoid" id="A0A067RT02"/>
<dbReference type="AlphaFoldDB" id="A0A067RT02"/>
<organism evidence="6 7">
    <name type="scientific">Zootermopsis nevadensis</name>
    <name type="common">Dampwood termite</name>
    <dbReference type="NCBI Taxonomy" id="136037"/>
    <lineage>
        <taxon>Eukaryota</taxon>
        <taxon>Metazoa</taxon>
        <taxon>Ecdysozoa</taxon>
        <taxon>Arthropoda</taxon>
        <taxon>Hexapoda</taxon>
        <taxon>Insecta</taxon>
        <taxon>Pterygota</taxon>
        <taxon>Neoptera</taxon>
        <taxon>Polyneoptera</taxon>
        <taxon>Dictyoptera</taxon>
        <taxon>Blattodea</taxon>
        <taxon>Blattoidea</taxon>
        <taxon>Termitoidae</taxon>
        <taxon>Termopsidae</taxon>
        <taxon>Zootermopsis</taxon>
    </lineage>
</organism>
<dbReference type="Gene3D" id="3.30.40.10">
    <property type="entry name" value="Zinc/RING finger domain, C3HC4 (zinc finger)"/>
    <property type="match status" value="2"/>
</dbReference>
<dbReference type="GO" id="GO:0000209">
    <property type="term" value="P:protein polyubiquitination"/>
    <property type="evidence" value="ECO:0007669"/>
    <property type="project" value="TreeGrafter"/>
</dbReference>
<dbReference type="OMA" id="PSVECEA"/>
<name>A0A067RT02_ZOONE</name>
<protein>
    <submittedName>
        <fullName evidence="6">RING finger protein 37</fullName>
    </submittedName>
</protein>
<dbReference type="PROSITE" id="PS00518">
    <property type="entry name" value="ZF_RING_1"/>
    <property type="match status" value="1"/>
</dbReference>
<dbReference type="PROSITE" id="PS50089">
    <property type="entry name" value="ZF_RING_2"/>
    <property type="match status" value="1"/>
</dbReference>
<sequence length="462" mass="51533">MINFCCSALNPTVVCSTVSTDGYEVTNLVSSDAEEAQKGFLAYNAIRPPVSITIHFICSVNVSHVILWPQVGYQKSTGFEIYANSAPKSKPQIYEKAAFGYLDDDETGIIFYRTVYYDQYTRSIKHLKSFAQRAIFGSTCSSLNNTRSLQIKIIKTNSSVPALAKVEVWGKPSKSCDTAVQRNIFKLWTTRIPKKESVSCGNSESQLQTVSGAEFEIPENFLDSVTCTIMTLPFILPCGKFVDQSTLDRHEQHEAMWGRAPSDPFTGRMFSENNRPIPATALKACIDKFLIDHSERPELAYVPRTVGRKQKSNIHEVSCSTVPLTDIKPTTSVGCPTENKKVTCVAVSSDVSHLRHKRQRHGSEDIAKTEVHDVESHEEKINWSLNCALESTLAGLPTYTRFSNHTAVEQCAACSGDNMLFKLPCKHFLCRKCLVSKKESKDFSCTLCKASFQSGDLLRYHV</sequence>
<dbReference type="SUPFAM" id="SSF57850">
    <property type="entry name" value="RING/U-box"/>
    <property type="match status" value="2"/>
</dbReference>
<evidence type="ECO:0000256" key="2">
    <source>
        <dbReference type="ARBA" id="ARBA00022771"/>
    </source>
</evidence>
<dbReference type="EMBL" id="KK852480">
    <property type="protein sequence ID" value="KDR22949.1"/>
    <property type="molecule type" value="Genomic_DNA"/>
</dbReference>
<keyword evidence="1" id="KW-0479">Metal-binding</keyword>
<gene>
    <name evidence="6" type="ORF">L798_00286</name>
</gene>
<dbReference type="InterPro" id="IPR001841">
    <property type="entry name" value="Znf_RING"/>
</dbReference>
<dbReference type="Proteomes" id="UP000027135">
    <property type="component" value="Unassembled WGS sequence"/>
</dbReference>
<dbReference type="Pfam" id="PF19318">
    <property type="entry name" value="DUF5918"/>
    <property type="match status" value="1"/>
</dbReference>
<evidence type="ECO:0000256" key="3">
    <source>
        <dbReference type="ARBA" id="ARBA00022833"/>
    </source>
</evidence>
<evidence type="ECO:0000256" key="1">
    <source>
        <dbReference type="ARBA" id="ARBA00022723"/>
    </source>
</evidence>
<keyword evidence="7" id="KW-1185">Reference proteome</keyword>
<feature type="domain" description="RING-type" evidence="5">
    <location>
        <begin position="411"/>
        <end position="449"/>
    </location>
</feature>
<dbReference type="GO" id="GO:0031625">
    <property type="term" value="F:ubiquitin protein ligase binding"/>
    <property type="evidence" value="ECO:0007669"/>
    <property type="project" value="TreeGrafter"/>
</dbReference>
<dbReference type="InterPro" id="IPR039925">
    <property type="entry name" value="RNF37_RING-Ubox"/>
</dbReference>
<dbReference type="InterPro" id="IPR045696">
    <property type="entry name" value="Ubox5_N"/>
</dbReference>
<dbReference type="CDD" id="cd16660">
    <property type="entry name" value="RING-Ubox_RNF37"/>
    <property type="match status" value="1"/>
</dbReference>
<keyword evidence="3" id="KW-0862">Zinc</keyword>
<evidence type="ECO:0000256" key="4">
    <source>
        <dbReference type="PROSITE-ProRule" id="PRU00175"/>
    </source>
</evidence>
<dbReference type="InterPro" id="IPR017907">
    <property type="entry name" value="Znf_RING_CS"/>
</dbReference>
<keyword evidence="2 4" id="KW-0863">Zinc-finger</keyword>
<dbReference type="GO" id="GO:0005634">
    <property type="term" value="C:nucleus"/>
    <property type="evidence" value="ECO:0007669"/>
    <property type="project" value="TreeGrafter"/>
</dbReference>
<evidence type="ECO:0000259" key="5">
    <source>
        <dbReference type="PROSITE" id="PS50089"/>
    </source>
</evidence>
<evidence type="ECO:0000313" key="7">
    <source>
        <dbReference type="Proteomes" id="UP000027135"/>
    </source>
</evidence>
<dbReference type="GO" id="GO:0008270">
    <property type="term" value="F:zinc ion binding"/>
    <property type="evidence" value="ECO:0007669"/>
    <property type="project" value="UniProtKB-KW"/>
</dbReference>
<dbReference type="GO" id="GO:0034450">
    <property type="term" value="F:ubiquitin-ubiquitin ligase activity"/>
    <property type="evidence" value="ECO:0007669"/>
    <property type="project" value="TreeGrafter"/>
</dbReference>